<evidence type="ECO:0000256" key="5">
    <source>
        <dbReference type="ARBA" id="ARBA00022505"/>
    </source>
</evidence>
<evidence type="ECO:0000256" key="2">
    <source>
        <dbReference type="ARBA" id="ARBA00002901"/>
    </source>
</evidence>
<dbReference type="GO" id="GO:0005829">
    <property type="term" value="C:cytosol"/>
    <property type="evidence" value="ECO:0007669"/>
    <property type="project" value="TreeGrafter"/>
</dbReference>
<comment type="catalytic activity">
    <reaction evidence="10">
        <text>adenylyl-molybdopterin + molybdate = Mo-molybdopterin + AMP + H(+)</text>
        <dbReference type="Rhea" id="RHEA:35047"/>
        <dbReference type="ChEBI" id="CHEBI:15378"/>
        <dbReference type="ChEBI" id="CHEBI:36264"/>
        <dbReference type="ChEBI" id="CHEBI:62727"/>
        <dbReference type="ChEBI" id="CHEBI:71302"/>
        <dbReference type="ChEBI" id="CHEBI:456215"/>
        <dbReference type="EC" id="2.10.1.1"/>
    </reaction>
</comment>
<dbReference type="EC" id="2.10.1.1" evidence="11"/>
<evidence type="ECO:0000256" key="7">
    <source>
        <dbReference type="ARBA" id="ARBA00022723"/>
    </source>
</evidence>
<dbReference type="NCBIfam" id="NF045515">
    <property type="entry name" value="Glp_gephyrin"/>
    <property type="match status" value="1"/>
</dbReference>
<keyword evidence="8 11" id="KW-0460">Magnesium</keyword>
<dbReference type="SUPFAM" id="SSF53218">
    <property type="entry name" value="Molybdenum cofactor biosynthesis proteins"/>
    <property type="match status" value="1"/>
</dbReference>
<dbReference type="Proteomes" id="UP000198607">
    <property type="component" value="Unassembled WGS sequence"/>
</dbReference>
<dbReference type="SMART" id="SM00852">
    <property type="entry name" value="MoCF_biosynth"/>
    <property type="match status" value="1"/>
</dbReference>
<dbReference type="InterPro" id="IPR008284">
    <property type="entry name" value="MoCF_biosynth_CS"/>
</dbReference>
<dbReference type="GO" id="GO:0046872">
    <property type="term" value="F:metal ion binding"/>
    <property type="evidence" value="ECO:0007669"/>
    <property type="project" value="UniProtKB-UniRule"/>
</dbReference>
<dbReference type="Pfam" id="PF00994">
    <property type="entry name" value="MoCF_biosynth"/>
    <property type="match status" value="1"/>
</dbReference>
<keyword evidence="5 11" id="KW-0500">Molybdenum</keyword>
<sequence length="424" mass="44274">MAMTPKSSGDGENAALSVSQALDYMLSAVTPISGSECVPLRAALGRILAADVTSPYDVPAHDNSAMDGYALRADSLAADAETSLAVVGTAFAGRPFSGLVGKGQAVRIMTGAVLPAGADLVVEQELTRLEVGEGGDLVVIPPGQARGKNIRYAGEDLARGVVALHAGKRIGAAELGVIASLGVAEVEVKRRLRVAYFSTGDELASIGQMLAPGQIYDSNRYTLFGLLSRLGADIIDKGVVPDQPEQLEQTLNEAATQADAIITSGGVSVGEADFVKEILAKSGEVKFWKVNVKPGRPMAFGRVGKAWLFGLPGNPVSVMVSFSQFARPALLKLAGGDVSPLPLEVKVRAACSIRKPHGRREYQRGVLCAVDGQWEVRTTDNQGSGVLRSMTEANCFIVLPEDCASVSPGDIVSVQPFEGLSPGC</sequence>
<dbReference type="Gene3D" id="3.90.105.10">
    <property type="entry name" value="Molybdopterin biosynthesis moea protein, domain 2"/>
    <property type="match status" value="1"/>
</dbReference>
<evidence type="ECO:0000256" key="3">
    <source>
        <dbReference type="ARBA" id="ARBA00005046"/>
    </source>
</evidence>
<evidence type="ECO:0000256" key="10">
    <source>
        <dbReference type="ARBA" id="ARBA00047317"/>
    </source>
</evidence>
<dbReference type="InterPro" id="IPR005111">
    <property type="entry name" value="MoeA_C_domain_IV"/>
</dbReference>
<dbReference type="PANTHER" id="PTHR10192">
    <property type="entry name" value="MOLYBDOPTERIN BIOSYNTHESIS PROTEIN"/>
    <property type="match status" value="1"/>
</dbReference>
<keyword evidence="9 11" id="KW-0501">Molybdenum cofactor biosynthesis</keyword>
<keyword evidence="6 11" id="KW-0808">Transferase</keyword>
<evidence type="ECO:0000256" key="9">
    <source>
        <dbReference type="ARBA" id="ARBA00023150"/>
    </source>
</evidence>
<dbReference type="PROSITE" id="PS01079">
    <property type="entry name" value="MOCF_BIOSYNTHESIS_2"/>
    <property type="match status" value="1"/>
</dbReference>
<dbReference type="STRING" id="83767.SAMN05660652_02871"/>
<comment type="cofactor">
    <cofactor evidence="1 11">
        <name>Mg(2+)</name>
        <dbReference type="ChEBI" id="CHEBI:18420"/>
    </cofactor>
</comment>
<dbReference type="InterPro" id="IPR038987">
    <property type="entry name" value="MoeA-like"/>
</dbReference>
<dbReference type="InterPro" id="IPR001453">
    <property type="entry name" value="MoaB/Mog_dom"/>
</dbReference>
<dbReference type="UniPathway" id="UPA00344"/>
<dbReference type="Gene3D" id="3.40.980.10">
    <property type="entry name" value="MoaB/Mog-like domain"/>
    <property type="match status" value="1"/>
</dbReference>
<keyword evidence="7 11" id="KW-0479">Metal-binding</keyword>
<dbReference type="EMBL" id="FNCY01000013">
    <property type="protein sequence ID" value="SDI11445.1"/>
    <property type="molecule type" value="Genomic_DNA"/>
</dbReference>
<dbReference type="AlphaFoldDB" id="A0A1G8HXK5"/>
<evidence type="ECO:0000256" key="11">
    <source>
        <dbReference type="RuleBase" id="RU365090"/>
    </source>
</evidence>
<dbReference type="Pfam" id="PF03453">
    <property type="entry name" value="MoeA_N"/>
    <property type="match status" value="1"/>
</dbReference>
<dbReference type="SUPFAM" id="SSF63867">
    <property type="entry name" value="MoeA C-terminal domain-like"/>
    <property type="match status" value="1"/>
</dbReference>
<name>A0A1G8HXK5_9RHOO</name>
<dbReference type="Gene3D" id="2.40.340.10">
    <property type="entry name" value="MoeA, C-terminal, domain IV"/>
    <property type="match status" value="1"/>
</dbReference>
<proteinExistence type="inferred from homology"/>
<evidence type="ECO:0000313" key="13">
    <source>
        <dbReference type="EMBL" id="SDI11445.1"/>
    </source>
</evidence>
<dbReference type="InterPro" id="IPR036135">
    <property type="entry name" value="MoeA_linker/N_sf"/>
</dbReference>
<dbReference type="GO" id="GO:0006777">
    <property type="term" value="P:Mo-molybdopterin cofactor biosynthetic process"/>
    <property type="evidence" value="ECO:0007669"/>
    <property type="project" value="UniProtKB-UniRule"/>
</dbReference>
<reference evidence="13 14" key="1">
    <citation type="submission" date="2016-10" db="EMBL/GenBank/DDBJ databases">
        <authorList>
            <person name="de Groot N.N."/>
        </authorList>
    </citation>
    <scope>NUCLEOTIDE SEQUENCE [LARGE SCALE GENOMIC DNA]</scope>
    <source>
        <strain evidence="13 14">DSM 5885</strain>
    </source>
</reference>
<dbReference type="CDD" id="cd00887">
    <property type="entry name" value="MoeA"/>
    <property type="match status" value="1"/>
</dbReference>
<dbReference type="Gene3D" id="2.170.190.11">
    <property type="entry name" value="Molybdopterin biosynthesis moea protein, domain 3"/>
    <property type="match status" value="1"/>
</dbReference>
<evidence type="ECO:0000256" key="1">
    <source>
        <dbReference type="ARBA" id="ARBA00001946"/>
    </source>
</evidence>
<feature type="domain" description="MoaB/Mog" evidence="12">
    <location>
        <begin position="195"/>
        <end position="332"/>
    </location>
</feature>
<dbReference type="NCBIfam" id="TIGR00177">
    <property type="entry name" value="molyb_syn"/>
    <property type="match status" value="1"/>
</dbReference>
<keyword evidence="14" id="KW-1185">Reference proteome</keyword>
<dbReference type="FunFam" id="3.40.980.10:FF:000004">
    <property type="entry name" value="Molybdopterin molybdenumtransferase"/>
    <property type="match status" value="1"/>
</dbReference>
<dbReference type="InterPro" id="IPR036688">
    <property type="entry name" value="MoeA_C_domain_IV_sf"/>
</dbReference>
<evidence type="ECO:0000256" key="8">
    <source>
        <dbReference type="ARBA" id="ARBA00022842"/>
    </source>
</evidence>
<evidence type="ECO:0000256" key="6">
    <source>
        <dbReference type="ARBA" id="ARBA00022679"/>
    </source>
</evidence>
<evidence type="ECO:0000256" key="4">
    <source>
        <dbReference type="ARBA" id="ARBA00010763"/>
    </source>
</evidence>
<dbReference type="Pfam" id="PF03454">
    <property type="entry name" value="MoeA_C"/>
    <property type="match status" value="1"/>
</dbReference>
<dbReference type="GO" id="GO:0061599">
    <property type="term" value="F:molybdopterin molybdotransferase activity"/>
    <property type="evidence" value="ECO:0007669"/>
    <property type="project" value="UniProtKB-UniRule"/>
</dbReference>
<organism evidence="13 14">
    <name type="scientific">Propionivibrio dicarboxylicus</name>
    <dbReference type="NCBI Taxonomy" id="83767"/>
    <lineage>
        <taxon>Bacteria</taxon>
        <taxon>Pseudomonadati</taxon>
        <taxon>Pseudomonadota</taxon>
        <taxon>Betaproteobacteria</taxon>
        <taxon>Rhodocyclales</taxon>
        <taxon>Rhodocyclaceae</taxon>
        <taxon>Propionivibrio</taxon>
    </lineage>
</organism>
<accession>A0A1G8HXK5</accession>
<comment type="function">
    <text evidence="2 11">Catalyzes the insertion of molybdate into adenylated molybdopterin with the concomitant release of AMP.</text>
</comment>
<dbReference type="InterPro" id="IPR036425">
    <property type="entry name" value="MoaB/Mog-like_dom_sf"/>
</dbReference>
<protein>
    <recommendedName>
        <fullName evidence="11">Molybdopterin molybdenumtransferase</fullName>
        <ecNumber evidence="11">2.10.1.1</ecNumber>
    </recommendedName>
</protein>
<comment type="pathway">
    <text evidence="3 11">Cofactor biosynthesis; molybdopterin biosynthesis.</text>
</comment>
<dbReference type="SUPFAM" id="SSF63882">
    <property type="entry name" value="MoeA N-terminal region -like"/>
    <property type="match status" value="1"/>
</dbReference>
<evidence type="ECO:0000313" key="14">
    <source>
        <dbReference type="Proteomes" id="UP000198607"/>
    </source>
</evidence>
<evidence type="ECO:0000259" key="12">
    <source>
        <dbReference type="SMART" id="SM00852"/>
    </source>
</evidence>
<comment type="similarity">
    <text evidence="4 11">Belongs to the MoeA family.</text>
</comment>
<gene>
    <name evidence="13" type="ORF">SAMN05660652_02871</name>
</gene>
<dbReference type="PANTHER" id="PTHR10192:SF5">
    <property type="entry name" value="GEPHYRIN"/>
    <property type="match status" value="1"/>
</dbReference>
<dbReference type="InterPro" id="IPR005110">
    <property type="entry name" value="MoeA_linker/N"/>
</dbReference>